<dbReference type="Pfam" id="PF21135">
    <property type="entry name" value="DRL_cat"/>
    <property type="match status" value="1"/>
</dbReference>
<protein>
    <submittedName>
        <fullName evidence="2">Predicted homoserine dehydrogenase, contains C-terminal SAF domain</fullName>
    </submittedName>
</protein>
<dbReference type="EMBL" id="FNBW01000020">
    <property type="protein sequence ID" value="SDG52763.1"/>
    <property type="molecule type" value="Genomic_DNA"/>
</dbReference>
<dbReference type="RefSeq" id="WP_093154324.1">
    <property type="nucleotide sequence ID" value="NZ_FNBW01000020.1"/>
</dbReference>
<dbReference type="GO" id="GO:0016491">
    <property type="term" value="F:oxidoreductase activity"/>
    <property type="evidence" value="ECO:0007669"/>
    <property type="project" value="InterPro"/>
</dbReference>
<dbReference type="CDD" id="cd11616">
    <property type="entry name" value="SAF_DH_OX_like"/>
    <property type="match status" value="1"/>
</dbReference>
<organism evidence="2 3">
    <name type="scientific">Thalassobaculum litoreum DSM 18839</name>
    <dbReference type="NCBI Taxonomy" id="1123362"/>
    <lineage>
        <taxon>Bacteria</taxon>
        <taxon>Pseudomonadati</taxon>
        <taxon>Pseudomonadota</taxon>
        <taxon>Alphaproteobacteria</taxon>
        <taxon>Rhodospirillales</taxon>
        <taxon>Thalassobaculaceae</taxon>
        <taxon>Thalassobaculum</taxon>
    </lineage>
</organism>
<gene>
    <name evidence="2" type="ORF">SAMN05660686_04735</name>
</gene>
<reference evidence="2 3" key="1">
    <citation type="submission" date="2016-10" db="EMBL/GenBank/DDBJ databases">
        <authorList>
            <person name="Varghese N."/>
            <person name="Submissions S."/>
        </authorList>
    </citation>
    <scope>NUCLEOTIDE SEQUENCE [LARGE SCALE GENOMIC DNA]</scope>
    <source>
        <strain evidence="2 3">DSM 18839</strain>
    </source>
</reference>
<dbReference type="OrthoDB" id="9777844at2"/>
<name>A0A8G2BMW0_9PROT</name>
<dbReference type="PANTHER" id="PTHR37850:SF3">
    <property type="entry name" value="BLR7815 PROTEIN"/>
    <property type="match status" value="1"/>
</dbReference>
<dbReference type="Pfam" id="PF08666">
    <property type="entry name" value="SAF"/>
    <property type="match status" value="1"/>
</dbReference>
<dbReference type="InterPro" id="IPR036291">
    <property type="entry name" value="NAD(P)-bd_dom_sf"/>
</dbReference>
<dbReference type="SUPFAM" id="SSF51735">
    <property type="entry name" value="NAD(P)-binding Rossmann-fold domains"/>
    <property type="match status" value="1"/>
</dbReference>
<accession>A0A8G2BMW0</accession>
<evidence type="ECO:0000313" key="2">
    <source>
        <dbReference type="EMBL" id="SDG52763.1"/>
    </source>
</evidence>
<evidence type="ECO:0000313" key="3">
    <source>
        <dbReference type="Proteomes" id="UP000198615"/>
    </source>
</evidence>
<comment type="caution">
    <text evidence="2">The sequence shown here is derived from an EMBL/GenBank/DDBJ whole genome shotgun (WGS) entry which is preliminary data.</text>
</comment>
<proteinExistence type="predicted"/>
<dbReference type="Gene3D" id="3.40.50.720">
    <property type="entry name" value="NAD(P)-binding Rossmann-like Domain"/>
    <property type="match status" value="1"/>
</dbReference>
<dbReference type="GO" id="GO:0050661">
    <property type="term" value="F:NADP binding"/>
    <property type="evidence" value="ECO:0007669"/>
    <property type="project" value="InterPro"/>
</dbReference>
<dbReference type="SMART" id="SM00858">
    <property type="entry name" value="SAF"/>
    <property type="match status" value="1"/>
</dbReference>
<dbReference type="Proteomes" id="UP000198615">
    <property type="component" value="Unassembled WGS sequence"/>
</dbReference>
<dbReference type="InterPro" id="IPR013974">
    <property type="entry name" value="SAF"/>
</dbReference>
<dbReference type="Pfam" id="PF03447">
    <property type="entry name" value="NAD_binding_3"/>
    <property type="match status" value="1"/>
</dbReference>
<sequence length="440" mass="46967">MYIYQDLLARAQAGTPVRVGLIGAGKFGSMFLSQVPTTPGLEVAWIADLSPDRARAACRSVGWPDDLIARTTVEDDARRLIASGAADVVVEATGVPSVGLVHAREAIRNGVHIVMVNVEADVLAGPLLAEEARQAGVVYSMAYGDQPALTCEMVEWARSTGFDVVAAGKGTKFLPAYHASTPDTVWDHYGLTGEQAAAAGMNSQMFNSFLDGTKSALEMAAIANATGLTPPPDGLMFPPAGMDDLAHVLRPKSEGGQLAAKGQVEVVSSLERDGRPVFKDLRWGVYVVIEAPNDYAAACFRQYGMNTDATGRYSAMYKPFHLIGLELNVSILSAAILKRPTGSTQGFRGDVVATAKRDLKAGDMLDGEGGFTVWGKLYPAETSLKIGGLPIGLAHNVKLKADIKTGQPIRWVDVEADESSEAIRIRRDMERRFGRKGMAA</sequence>
<feature type="domain" description="SAF" evidence="1">
    <location>
        <begin position="350"/>
        <end position="415"/>
    </location>
</feature>
<keyword evidence="3" id="KW-1185">Reference proteome</keyword>
<dbReference type="InterPro" id="IPR048423">
    <property type="entry name" value="DRL_cat"/>
</dbReference>
<evidence type="ECO:0000259" key="1">
    <source>
        <dbReference type="SMART" id="SM00858"/>
    </source>
</evidence>
<dbReference type="PANTHER" id="PTHR37850">
    <property type="entry name" value="STRU PROTEIN"/>
    <property type="match status" value="1"/>
</dbReference>
<dbReference type="AlphaFoldDB" id="A0A8G2BMW0"/>
<dbReference type="InterPro" id="IPR005106">
    <property type="entry name" value="Asp/hSer_DH_NAD-bd"/>
</dbReference>